<comment type="caution">
    <text evidence="4">The sequence shown here is derived from an EMBL/GenBank/DDBJ whole genome shotgun (WGS) entry which is preliminary data.</text>
</comment>
<dbReference type="PANTHER" id="PTHR31623:SF83">
    <property type="entry name" value="ACETYL-COA-BENZYLALCOHOL ACETYLTRANSFERASE-LIKE"/>
    <property type="match status" value="1"/>
</dbReference>
<reference evidence="4 5" key="1">
    <citation type="journal article" date="2019" name="Plant Biotechnol. J.">
        <title>The red bayberry genome and genetic basis of sex determination.</title>
        <authorList>
            <person name="Jia H.M."/>
            <person name="Jia H.J."/>
            <person name="Cai Q.L."/>
            <person name="Wang Y."/>
            <person name="Zhao H.B."/>
            <person name="Yang W.F."/>
            <person name="Wang G.Y."/>
            <person name="Li Y.H."/>
            <person name="Zhan D.L."/>
            <person name="Shen Y.T."/>
            <person name="Niu Q.F."/>
            <person name="Chang L."/>
            <person name="Qiu J."/>
            <person name="Zhao L."/>
            <person name="Xie H.B."/>
            <person name="Fu W.Y."/>
            <person name="Jin J."/>
            <person name="Li X.W."/>
            <person name="Jiao Y."/>
            <person name="Zhou C.C."/>
            <person name="Tu T."/>
            <person name="Chai C.Y."/>
            <person name="Gao J.L."/>
            <person name="Fan L.J."/>
            <person name="van de Weg E."/>
            <person name="Wang J.Y."/>
            <person name="Gao Z.S."/>
        </authorList>
    </citation>
    <scope>NUCLEOTIDE SEQUENCE [LARGE SCALE GENOMIC DNA]</scope>
    <source>
        <tissue evidence="4">Leaves</tissue>
    </source>
</reference>
<dbReference type="OrthoDB" id="1932220at2759"/>
<evidence type="ECO:0000256" key="3">
    <source>
        <dbReference type="ARBA" id="ARBA00023315"/>
    </source>
</evidence>
<organism evidence="4 5">
    <name type="scientific">Morella rubra</name>
    <name type="common">Chinese bayberry</name>
    <dbReference type="NCBI Taxonomy" id="262757"/>
    <lineage>
        <taxon>Eukaryota</taxon>
        <taxon>Viridiplantae</taxon>
        <taxon>Streptophyta</taxon>
        <taxon>Embryophyta</taxon>
        <taxon>Tracheophyta</taxon>
        <taxon>Spermatophyta</taxon>
        <taxon>Magnoliopsida</taxon>
        <taxon>eudicotyledons</taxon>
        <taxon>Gunneridae</taxon>
        <taxon>Pentapetalae</taxon>
        <taxon>rosids</taxon>
        <taxon>fabids</taxon>
        <taxon>Fagales</taxon>
        <taxon>Myricaceae</taxon>
        <taxon>Morella</taxon>
    </lineage>
</organism>
<evidence type="ECO:0000256" key="2">
    <source>
        <dbReference type="ARBA" id="ARBA00022679"/>
    </source>
</evidence>
<keyword evidence="2 4" id="KW-0808">Transferase</keyword>
<dbReference type="InterPro" id="IPR023213">
    <property type="entry name" value="CAT-like_dom_sf"/>
</dbReference>
<keyword evidence="5" id="KW-1185">Reference proteome</keyword>
<proteinExistence type="inferred from homology"/>
<keyword evidence="3" id="KW-0012">Acyltransferase</keyword>
<name>A0A6A1VNP4_9ROSI</name>
<dbReference type="Pfam" id="PF02458">
    <property type="entry name" value="Transferase"/>
    <property type="match status" value="1"/>
</dbReference>
<evidence type="ECO:0000313" key="5">
    <source>
        <dbReference type="Proteomes" id="UP000516437"/>
    </source>
</evidence>
<dbReference type="Proteomes" id="UP000516437">
    <property type="component" value="Chromosome 5"/>
</dbReference>
<comment type="similarity">
    <text evidence="1">Belongs to the plant acyltransferase family.</text>
</comment>
<accession>A0A6A1VNP4</accession>
<evidence type="ECO:0000256" key="1">
    <source>
        <dbReference type="ARBA" id="ARBA00009861"/>
    </source>
</evidence>
<dbReference type="EMBL" id="RXIC02000023">
    <property type="protein sequence ID" value="KAB1214444.1"/>
    <property type="molecule type" value="Genomic_DNA"/>
</dbReference>
<dbReference type="Gene3D" id="3.30.559.10">
    <property type="entry name" value="Chloramphenicol acetyltransferase-like domain"/>
    <property type="match status" value="2"/>
</dbReference>
<dbReference type="PANTHER" id="PTHR31623">
    <property type="entry name" value="F21J9.9"/>
    <property type="match status" value="1"/>
</dbReference>
<dbReference type="AlphaFoldDB" id="A0A6A1VNP4"/>
<evidence type="ECO:0000313" key="4">
    <source>
        <dbReference type="EMBL" id="KAB1214444.1"/>
    </source>
</evidence>
<dbReference type="GO" id="GO:0016746">
    <property type="term" value="F:acyltransferase activity"/>
    <property type="evidence" value="ECO:0007669"/>
    <property type="project" value="UniProtKB-KW"/>
</dbReference>
<sequence>MSRKLIKPATPTPPHLRSCRISALDQIALPIYVAFIQYYHVHGDDHDHDQIRERLEKSLSEVLTLYYPLAGRYIRKNLLLDCNDEGVEYSRSSSKWRACSSTSPRRSQGRAVESLCSVCNGIGNYSFGTHSSQQFECGSLAIGLRIAHVVADGIAMTTFFNAWATACRGAGVNEVIRPSFDLASFFPPREITVPLDLPPVDATKSKAFTTKRFVFNGTAISRLKDIARGDADDPTLPKRQQYSRVVVVTALMWKALIGVAQARDGGLRPSLACHPVNMRGRTALPIPDNSCGNFFSGANARFSGESESKMELHVLAGLVMGQ</sequence>
<protein>
    <submittedName>
        <fullName evidence="4">Acetyl-CoA-benzylalcohol acetyltransferase</fullName>
    </submittedName>
</protein>
<gene>
    <name evidence="4" type="ORF">CJ030_MR5G005946</name>
</gene>